<accession>A0A8H2XRA8</accession>
<dbReference type="InterPro" id="IPR007867">
    <property type="entry name" value="GMC_OxRtase_C"/>
</dbReference>
<evidence type="ECO:0000259" key="11">
    <source>
        <dbReference type="PROSITE" id="PS00624"/>
    </source>
</evidence>
<evidence type="ECO:0000256" key="2">
    <source>
        <dbReference type="ARBA" id="ARBA00010790"/>
    </source>
</evidence>
<evidence type="ECO:0000256" key="4">
    <source>
        <dbReference type="ARBA" id="ARBA00022729"/>
    </source>
</evidence>
<dbReference type="GO" id="GO:0050660">
    <property type="term" value="F:flavin adenine dinucleotide binding"/>
    <property type="evidence" value="ECO:0007669"/>
    <property type="project" value="InterPro"/>
</dbReference>
<dbReference type="Gene3D" id="3.30.560.10">
    <property type="entry name" value="Glucose Oxidase, domain 3"/>
    <property type="match status" value="1"/>
</dbReference>
<evidence type="ECO:0000313" key="13">
    <source>
        <dbReference type="Proteomes" id="UP000663888"/>
    </source>
</evidence>
<dbReference type="InterPro" id="IPR036188">
    <property type="entry name" value="FAD/NAD-bd_sf"/>
</dbReference>
<dbReference type="InterPro" id="IPR012132">
    <property type="entry name" value="GMC_OxRdtase"/>
</dbReference>
<evidence type="ECO:0000256" key="6">
    <source>
        <dbReference type="ARBA" id="ARBA00023002"/>
    </source>
</evidence>
<dbReference type="PANTHER" id="PTHR11552">
    <property type="entry name" value="GLUCOSE-METHANOL-CHOLINE GMC OXIDOREDUCTASE"/>
    <property type="match status" value="1"/>
</dbReference>
<dbReference type="Gene3D" id="3.50.50.60">
    <property type="entry name" value="FAD/NAD(P)-binding domain"/>
    <property type="match status" value="1"/>
</dbReference>
<evidence type="ECO:0000256" key="1">
    <source>
        <dbReference type="ARBA" id="ARBA00001974"/>
    </source>
</evidence>
<dbReference type="SUPFAM" id="SSF54373">
    <property type="entry name" value="FAD-linked reductases, C-terminal domain"/>
    <property type="match status" value="1"/>
</dbReference>
<dbReference type="PANTHER" id="PTHR11552:SF201">
    <property type="entry name" value="GLUCOSE-METHANOL-CHOLINE OXIDOREDUCTASE N-TERMINAL DOMAIN-CONTAINING PROTEIN"/>
    <property type="match status" value="1"/>
</dbReference>
<keyword evidence="4" id="KW-0732">Signal</keyword>
<comment type="similarity">
    <text evidence="2 9">Belongs to the GMC oxidoreductase family.</text>
</comment>
<evidence type="ECO:0000259" key="10">
    <source>
        <dbReference type="PROSITE" id="PS00623"/>
    </source>
</evidence>
<dbReference type="PROSITE" id="PS00624">
    <property type="entry name" value="GMC_OXRED_2"/>
    <property type="match status" value="1"/>
</dbReference>
<sequence length="629" mass="67775">MKILCSVPLITSIGIVAAEISRRSISTDGAGFASKTFDYVVVGGGTAGLTIAARLSENPKTTVGVIEAGEYLPDDPLINTPASAFSIPGNPKYDWMFKSVPQVYANNQAINLPRGKVLGGSSAINVMAFDRGSRVEYNAWDKLGNSGWNWNGLLPSMKAAERFTGVDPFRMNYTNADTVDILPSQGKNGLVTADYNNWYSDVITPFRKSMSKLGVPINYDPDSGNAVGVFNTATSINRTTGRRSYSASTYYAYNAHRPNFVVLTEAQATKINFKNTAGNGKPDNIVATGVSFVHKSQTYTVKAKKEVILSAGTFQSPHLLELSGIGNSTILKKNGIETLIDLPSVGENYQDHMLIATAYELKPGSSNQNYDVLSNNATFAAAAAAQYNATHDGILSSTASTLSFLDLNLMASSAEIENMIAEVDRELASKDLTLLQRGSYKVQKEWLREKVGFVELIPYPGYAGIGVPKANTSYITFFTVVQHPFSRGSIHINSSDPLAPPQIDPKYFSKSIDLNILVHSVKFVDKLSKTEPLASLIASRQEPKAEVTSDAAIAEYIKANVESIHHPIGAASLAPKQIGGVVDVNLKVYGTANVRVVDASVMPLHIGSHTQRTVYGIAEKAAKIIKKGL</sequence>
<keyword evidence="5 8" id="KW-0274">FAD</keyword>
<evidence type="ECO:0000256" key="5">
    <source>
        <dbReference type="ARBA" id="ARBA00022827"/>
    </source>
</evidence>
<gene>
    <name evidence="12" type="ORF">RDB_LOCUS38254</name>
</gene>
<feature type="domain" description="Glucose-methanol-choline oxidoreductase N-terminal" evidence="10">
    <location>
        <begin position="115"/>
        <end position="138"/>
    </location>
</feature>
<feature type="active site" description="Proton donor" evidence="7">
    <location>
        <position position="566"/>
    </location>
</feature>
<dbReference type="PIRSF" id="PIRSF000137">
    <property type="entry name" value="Alcohol_oxidase"/>
    <property type="match status" value="1"/>
</dbReference>
<dbReference type="PROSITE" id="PS00623">
    <property type="entry name" value="GMC_OXRED_1"/>
    <property type="match status" value="1"/>
</dbReference>
<protein>
    <recommendedName>
        <fullName evidence="10 11">Glucose-methanol-choline oxidoreductase N-terminal domain-containing protein</fullName>
    </recommendedName>
</protein>
<evidence type="ECO:0000256" key="9">
    <source>
        <dbReference type="RuleBase" id="RU003968"/>
    </source>
</evidence>
<keyword evidence="3 9" id="KW-0285">Flavoprotein</keyword>
<dbReference type="SUPFAM" id="SSF51905">
    <property type="entry name" value="FAD/NAD(P)-binding domain"/>
    <property type="match status" value="1"/>
</dbReference>
<comment type="cofactor">
    <cofactor evidence="1 8">
        <name>FAD</name>
        <dbReference type="ChEBI" id="CHEBI:57692"/>
    </cofactor>
</comment>
<dbReference type="Pfam" id="PF00732">
    <property type="entry name" value="GMC_oxred_N"/>
    <property type="match status" value="1"/>
</dbReference>
<proteinExistence type="inferred from homology"/>
<dbReference type="AlphaFoldDB" id="A0A8H2XRA8"/>
<feature type="domain" description="Glucose-methanol-choline oxidoreductase N-terminal" evidence="11">
    <location>
        <begin position="312"/>
        <end position="326"/>
    </location>
</feature>
<evidence type="ECO:0000256" key="7">
    <source>
        <dbReference type="PIRSR" id="PIRSR000137-1"/>
    </source>
</evidence>
<dbReference type="EMBL" id="CAJMWX010000824">
    <property type="protein sequence ID" value="CAE6433198.1"/>
    <property type="molecule type" value="Genomic_DNA"/>
</dbReference>
<keyword evidence="6" id="KW-0560">Oxidoreductase</keyword>
<dbReference type="Proteomes" id="UP000663888">
    <property type="component" value="Unassembled WGS sequence"/>
</dbReference>
<evidence type="ECO:0000313" key="12">
    <source>
        <dbReference type="EMBL" id="CAE6433198.1"/>
    </source>
</evidence>
<organism evidence="12 13">
    <name type="scientific">Rhizoctonia solani</name>
    <dbReference type="NCBI Taxonomy" id="456999"/>
    <lineage>
        <taxon>Eukaryota</taxon>
        <taxon>Fungi</taxon>
        <taxon>Dikarya</taxon>
        <taxon>Basidiomycota</taxon>
        <taxon>Agaricomycotina</taxon>
        <taxon>Agaricomycetes</taxon>
        <taxon>Cantharellales</taxon>
        <taxon>Ceratobasidiaceae</taxon>
        <taxon>Rhizoctonia</taxon>
    </lineage>
</organism>
<name>A0A8H2XRA8_9AGAM</name>
<evidence type="ECO:0000256" key="3">
    <source>
        <dbReference type="ARBA" id="ARBA00022630"/>
    </source>
</evidence>
<feature type="binding site" evidence="8">
    <location>
        <position position="117"/>
    </location>
    <ligand>
        <name>FAD</name>
        <dbReference type="ChEBI" id="CHEBI:57692"/>
    </ligand>
</feature>
<dbReference type="InterPro" id="IPR000172">
    <property type="entry name" value="GMC_OxRdtase_N"/>
</dbReference>
<dbReference type="Pfam" id="PF05199">
    <property type="entry name" value="GMC_oxred_C"/>
    <property type="match status" value="1"/>
</dbReference>
<reference evidence="12" key="1">
    <citation type="submission" date="2021-01" db="EMBL/GenBank/DDBJ databases">
        <authorList>
            <person name="Kaushik A."/>
        </authorList>
    </citation>
    <scope>NUCLEOTIDE SEQUENCE</scope>
    <source>
        <strain evidence="12">AG4-R118</strain>
    </source>
</reference>
<feature type="active site" description="Proton acceptor" evidence="7">
    <location>
        <position position="609"/>
    </location>
</feature>
<evidence type="ECO:0000256" key="8">
    <source>
        <dbReference type="PIRSR" id="PIRSR000137-2"/>
    </source>
</evidence>
<dbReference type="GO" id="GO:0016614">
    <property type="term" value="F:oxidoreductase activity, acting on CH-OH group of donors"/>
    <property type="evidence" value="ECO:0007669"/>
    <property type="project" value="InterPro"/>
</dbReference>
<comment type="caution">
    <text evidence="12">The sequence shown here is derived from an EMBL/GenBank/DDBJ whole genome shotgun (WGS) entry which is preliminary data.</text>
</comment>